<evidence type="ECO:0000256" key="1">
    <source>
        <dbReference type="ARBA" id="ARBA00022553"/>
    </source>
</evidence>
<name>A0A1V6PFV5_PENDC</name>
<feature type="domain" description="Histidine kinase" evidence="4">
    <location>
        <begin position="336"/>
        <end position="559"/>
    </location>
</feature>
<proteinExistence type="predicted"/>
<comment type="caution">
    <text evidence="8">The sequence shown here is derived from an EMBL/GenBank/DDBJ whole genome shotgun (WGS) entry which is preliminary data.</text>
</comment>
<dbReference type="InterPro" id="IPR005467">
    <property type="entry name" value="His_kinase_dom"/>
</dbReference>
<evidence type="ECO:0000256" key="2">
    <source>
        <dbReference type="PROSITE-ProRule" id="PRU00169"/>
    </source>
</evidence>
<dbReference type="Proteomes" id="UP000191522">
    <property type="component" value="Unassembled WGS sequence"/>
</dbReference>
<dbReference type="SMART" id="SM00388">
    <property type="entry name" value="HisKA"/>
    <property type="match status" value="1"/>
</dbReference>
<dbReference type="InterPro" id="IPR001610">
    <property type="entry name" value="PAC"/>
</dbReference>
<dbReference type="SUPFAM" id="SSF55874">
    <property type="entry name" value="ATPase domain of HSP90 chaperone/DNA topoisomerase II/histidine kinase"/>
    <property type="match status" value="1"/>
</dbReference>
<feature type="domain" description="PAC" evidence="7">
    <location>
        <begin position="270"/>
        <end position="321"/>
    </location>
</feature>
<feature type="region of interest" description="Disordered" evidence="3">
    <location>
        <begin position="37"/>
        <end position="61"/>
    </location>
</feature>
<keyword evidence="1 2" id="KW-0597">Phosphoprotein</keyword>
<dbReference type="FunFam" id="3.30.450.20:FF:000136">
    <property type="entry name" value="Sensor histidine kinase/response regulator Fos-1"/>
    <property type="match status" value="1"/>
</dbReference>
<dbReference type="Pfam" id="PF13426">
    <property type="entry name" value="PAS_9"/>
    <property type="match status" value="1"/>
</dbReference>
<evidence type="ECO:0000313" key="9">
    <source>
        <dbReference type="Proteomes" id="UP000191522"/>
    </source>
</evidence>
<dbReference type="PROSITE" id="PS50110">
    <property type="entry name" value="RESPONSE_REGULATORY"/>
    <property type="match status" value="1"/>
</dbReference>
<reference evidence="9" key="1">
    <citation type="journal article" date="2017" name="Nat. Microbiol.">
        <title>Global analysis of biosynthetic gene clusters reveals vast potential of secondary metabolite production in Penicillium species.</title>
        <authorList>
            <person name="Nielsen J.C."/>
            <person name="Grijseels S."/>
            <person name="Prigent S."/>
            <person name="Ji B."/>
            <person name="Dainat J."/>
            <person name="Nielsen K.F."/>
            <person name="Frisvad J.C."/>
            <person name="Workman M."/>
            <person name="Nielsen J."/>
        </authorList>
    </citation>
    <scope>NUCLEOTIDE SEQUENCE [LARGE SCALE GENOMIC DNA]</scope>
    <source>
        <strain evidence="9">IBT 11843</strain>
    </source>
</reference>
<dbReference type="InterPro" id="IPR036097">
    <property type="entry name" value="HisK_dim/P_sf"/>
</dbReference>
<evidence type="ECO:0000256" key="3">
    <source>
        <dbReference type="SAM" id="MobiDB-lite"/>
    </source>
</evidence>
<evidence type="ECO:0008006" key="10">
    <source>
        <dbReference type="Google" id="ProtNLM"/>
    </source>
</evidence>
<dbReference type="PANTHER" id="PTHR45339:SF5">
    <property type="entry name" value="HISTIDINE KINASE"/>
    <property type="match status" value="1"/>
</dbReference>
<dbReference type="CDD" id="cd00082">
    <property type="entry name" value="HisKA"/>
    <property type="match status" value="1"/>
</dbReference>
<dbReference type="NCBIfam" id="TIGR00229">
    <property type="entry name" value="sensory_box"/>
    <property type="match status" value="1"/>
</dbReference>
<dbReference type="Pfam" id="PF00512">
    <property type="entry name" value="HisKA"/>
    <property type="match status" value="1"/>
</dbReference>
<evidence type="ECO:0000259" key="5">
    <source>
        <dbReference type="PROSITE" id="PS50110"/>
    </source>
</evidence>
<dbReference type="SUPFAM" id="SSF47384">
    <property type="entry name" value="Homodimeric domain of signal transducing histidine kinase"/>
    <property type="match status" value="1"/>
</dbReference>
<dbReference type="SMART" id="SM00387">
    <property type="entry name" value="HATPase_c"/>
    <property type="match status" value="1"/>
</dbReference>
<dbReference type="GO" id="GO:0000155">
    <property type="term" value="F:phosphorelay sensor kinase activity"/>
    <property type="evidence" value="ECO:0007669"/>
    <property type="project" value="InterPro"/>
</dbReference>
<dbReference type="Gene3D" id="3.30.565.10">
    <property type="entry name" value="Histidine kinase-like ATPase, C-terminal domain"/>
    <property type="match status" value="1"/>
</dbReference>
<dbReference type="InterPro" id="IPR011006">
    <property type="entry name" value="CheY-like_superfamily"/>
</dbReference>
<dbReference type="Pfam" id="PF02518">
    <property type="entry name" value="HATPase_c"/>
    <property type="match status" value="1"/>
</dbReference>
<dbReference type="EMBL" id="MDYL01000007">
    <property type="protein sequence ID" value="OQD75522.1"/>
    <property type="molecule type" value="Genomic_DNA"/>
</dbReference>
<organism evidence="8 9">
    <name type="scientific">Penicillium decumbens</name>
    <dbReference type="NCBI Taxonomy" id="69771"/>
    <lineage>
        <taxon>Eukaryota</taxon>
        <taxon>Fungi</taxon>
        <taxon>Dikarya</taxon>
        <taxon>Ascomycota</taxon>
        <taxon>Pezizomycotina</taxon>
        <taxon>Eurotiomycetes</taxon>
        <taxon>Eurotiomycetidae</taxon>
        <taxon>Eurotiales</taxon>
        <taxon>Aspergillaceae</taxon>
        <taxon>Penicillium</taxon>
    </lineage>
</organism>
<dbReference type="PROSITE" id="PS50109">
    <property type="entry name" value="HIS_KIN"/>
    <property type="match status" value="1"/>
</dbReference>
<dbReference type="InterPro" id="IPR004358">
    <property type="entry name" value="Sig_transdc_His_kin-like_C"/>
</dbReference>
<evidence type="ECO:0000259" key="4">
    <source>
        <dbReference type="PROSITE" id="PS50109"/>
    </source>
</evidence>
<protein>
    <recommendedName>
        <fullName evidence="10">Histidine kinase</fullName>
    </recommendedName>
</protein>
<dbReference type="Pfam" id="PF00072">
    <property type="entry name" value="Response_reg"/>
    <property type="match status" value="1"/>
</dbReference>
<accession>A0A1V6PFV5</accession>
<evidence type="ECO:0000259" key="7">
    <source>
        <dbReference type="PROSITE" id="PS50113"/>
    </source>
</evidence>
<dbReference type="InterPro" id="IPR001789">
    <property type="entry name" value="Sig_transdc_resp-reg_receiver"/>
</dbReference>
<evidence type="ECO:0000259" key="6">
    <source>
        <dbReference type="PROSITE" id="PS50112"/>
    </source>
</evidence>
<dbReference type="InterPro" id="IPR003594">
    <property type="entry name" value="HATPase_dom"/>
</dbReference>
<dbReference type="Gene3D" id="3.30.450.20">
    <property type="entry name" value="PAS domain"/>
    <property type="match status" value="1"/>
</dbReference>
<sequence>MALTSRLSDLSVDDTGTPVYKPLVATPLAEEGAALAELTESSNHEQEKTETETETEASRKQNCTGFDASLSRIYRYTPVPTLILDESLCVVEVSDSHCIFSGQPRDVLIGACACDVPAHSIPAPDIPTLYGALRAAITSKEVQVMEGIRVKNQSSIYQLRITPIFEKSSLIYVVLEAQNTSKDHWIATDEQHAYMNETYKILVDTVKDYAIFMLDTEGHITTWNPGAAILKGYSLPEIIGKHFSLFYSPEDRDIGKPGRGLSLALQKGRMEDEGWRYRKDGSRFWANVTITPIYQYGRHVGFVKVTRDLTERKAAEARIVASFEESSKMKTDFLANMSHEIRTPMNGMQLALAMMKDTDLTGEQLEYASIIEDATSVLLQIINDVLDYSKLSSGSFSLNSDVVDIKSVLDAVIRNCRSLLSPGVELTCSIPSDLPQLVRGDPLRYRQVVQNMLGNAVKFTKSGYIRLSTTFSVDESNVHDYIVTTEFTDSGVGIKDSALNSLFTPFTRFTDSAAHKYQGTGLGLSICKSLVELMDGTVGYKPGPQGKGSVFWFTARMGRTEIAYSNKEHAMPPTDDPKVLMSKVRNIAPRKHMLLVEDNLVNHMVMLKLLQGLGFERIDVAWDGAEAVRQVKQTPLSYHVILMDISMPVLDGLEATSQIRGMGIDVPIIALTANALKGDMETYLAKGMNDYVGKPVHREQLLKVLWKWIGS</sequence>
<dbReference type="OrthoDB" id="60033at2759"/>
<dbReference type="OMA" id="LWKWIGS"/>
<dbReference type="SMART" id="SM00091">
    <property type="entry name" value="PAS"/>
    <property type="match status" value="2"/>
</dbReference>
<dbReference type="SUPFAM" id="SSF55785">
    <property type="entry name" value="PYP-like sensor domain (PAS domain)"/>
    <property type="match status" value="2"/>
</dbReference>
<dbReference type="InterPro" id="IPR035965">
    <property type="entry name" value="PAS-like_dom_sf"/>
</dbReference>
<feature type="domain" description="Response regulatory" evidence="5">
    <location>
        <begin position="592"/>
        <end position="709"/>
    </location>
</feature>
<dbReference type="PROSITE" id="PS50112">
    <property type="entry name" value="PAS"/>
    <property type="match status" value="1"/>
</dbReference>
<dbReference type="STRING" id="69771.A0A1V6PFV5"/>
<dbReference type="SUPFAM" id="SSF52172">
    <property type="entry name" value="CheY-like"/>
    <property type="match status" value="1"/>
</dbReference>
<feature type="compositionally biased region" description="Basic and acidic residues" evidence="3">
    <location>
        <begin position="42"/>
        <end position="59"/>
    </location>
</feature>
<dbReference type="InterPro" id="IPR003661">
    <property type="entry name" value="HisK_dim/P_dom"/>
</dbReference>
<dbReference type="AlphaFoldDB" id="A0A1V6PFV5"/>
<dbReference type="CDD" id="cd16922">
    <property type="entry name" value="HATPase_EvgS-ArcB-TorS-like"/>
    <property type="match status" value="1"/>
</dbReference>
<dbReference type="CDD" id="cd17546">
    <property type="entry name" value="REC_hyHK_CKI1_RcsC-like"/>
    <property type="match status" value="1"/>
</dbReference>
<dbReference type="SMART" id="SM00448">
    <property type="entry name" value="REC"/>
    <property type="match status" value="1"/>
</dbReference>
<evidence type="ECO:0000313" key="8">
    <source>
        <dbReference type="EMBL" id="OQD75522.1"/>
    </source>
</evidence>
<dbReference type="InterPro" id="IPR000700">
    <property type="entry name" value="PAS-assoc_C"/>
</dbReference>
<feature type="modified residue" description="4-aspartylphosphate" evidence="2">
    <location>
        <position position="644"/>
    </location>
</feature>
<dbReference type="SMART" id="SM00086">
    <property type="entry name" value="PAC"/>
    <property type="match status" value="1"/>
</dbReference>
<dbReference type="InterPro" id="IPR000014">
    <property type="entry name" value="PAS"/>
</dbReference>
<gene>
    <name evidence="8" type="ORF">PENDEC_c007G02463</name>
</gene>
<dbReference type="CDD" id="cd00130">
    <property type="entry name" value="PAS"/>
    <property type="match status" value="1"/>
</dbReference>
<dbReference type="PRINTS" id="PR00344">
    <property type="entry name" value="BCTRLSENSOR"/>
</dbReference>
<dbReference type="PROSITE" id="PS50113">
    <property type="entry name" value="PAC"/>
    <property type="match status" value="1"/>
</dbReference>
<dbReference type="Gene3D" id="3.40.50.2300">
    <property type="match status" value="1"/>
</dbReference>
<feature type="domain" description="PAS" evidence="6">
    <location>
        <begin position="195"/>
        <end position="268"/>
    </location>
</feature>
<keyword evidence="9" id="KW-1185">Reference proteome</keyword>
<dbReference type="Gene3D" id="1.10.287.130">
    <property type="match status" value="1"/>
</dbReference>
<dbReference type="InterPro" id="IPR036890">
    <property type="entry name" value="HATPase_C_sf"/>
</dbReference>
<dbReference type="PANTHER" id="PTHR45339">
    <property type="entry name" value="HYBRID SIGNAL TRANSDUCTION HISTIDINE KINASE J"/>
    <property type="match status" value="1"/>
</dbReference>